<keyword evidence="3" id="KW-1185">Reference proteome</keyword>
<keyword evidence="1" id="KW-1133">Transmembrane helix</keyword>
<comment type="caution">
    <text evidence="2">The sequence shown here is derived from an EMBL/GenBank/DDBJ whole genome shotgun (WGS) entry which is preliminary data.</text>
</comment>
<reference evidence="2 3" key="1">
    <citation type="submission" date="2012-12" db="EMBL/GenBank/DDBJ databases">
        <title>Genome assembly of Fulvivirga imtechensis AK7.</title>
        <authorList>
            <person name="Nupur N."/>
            <person name="Khatri I."/>
            <person name="Kumar R."/>
            <person name="Subramanian S."/>
            <person name="Pinnaka A."/>
        </authorList>
    </citation>
    <scope>NUCLEOTIDE SEQUENCE [LARGE SCALE GENOMIC DNA]</scope>
    <source>
        <strain evidence="2 3">AK7</strain>
    </source>
</reference>
<name>L8JRQ8_9BACT</name>
<organism evidence="2 3">
    <name type="scientific">Fulvivirga imtechensis AK7</name>
    <dbReference type="NCBI Taxonomy" id="1237149"/>
    <lineage>
        <taxon>Bacteria</taxon>
        <taxon>Pseudomonadati</taxon>
        <taxon>Bacteroidota</taxon>
        <taxon>Cytophagia</taxon>
        <taxon>Cytophagales</taxon>
        <taxon>Fulvivirgaceae</taxon>
        <taxon>Fulvivirga</taxon>
    </lineage>
</organism>
<feature type="transmembrane region" description="Helical" evidence="1">
    <location>
        <begin position="25"/>
        <end position="53"/>
    </location>
</feature>
<sequence>MPLNKKLAAYQTGIIIKAAILEAPALLACVVTFITGKIVILGVVPLVLFVFFIHRPTLYRLESDLELSRDDLEKLKSGIS</sequence>
<gene>
    <name evidence="2" type="ORF">C900_03313</name>
</gene>
<protein>
    <submittedName>
        <fullName evidence="2">Uncharacterized protein</fullName>
    </submittedName>
</protein>
<keyword evidence="1" id="KW-0812">Transmembrane</keyword>
<dbReference type="EMBL" id="AMZN01000048">
    <property type="protein sequence ID" value="ELR70878.1"/>
    <property type="molecule type" value="Genomic_DNA"/>
</dbReference>
<dbReference type="AlphaFoldDB" id="L8JRQ8"/>
<evidence type="ECO:0000313" key="2">
    <source>
        <dbReference type="EMBL" id="ELR70878.1"/>
    </source>
</evidence>
<keyword evidence="1" id="KW-0472">Membrane</keyword>
<dbReference type="Proteomes" id="UP000011135">
    <property type="component" value="Unassembled WGS sequence"/>
</dbReference>
<evidence type="ECO:0000313" key="3">
    <source>
        <dbReference type="Proteomes" id="UP000011135"/>
    </source>
</evidence>
<evidence type="ECO:0000256" key="1">
    <source>
        <dbReference type="SAM" id="Phobius"/>
    </source>
</evidence>
<accession>L8JRQ8</accession>
<proteinExistence type="predicted"/>